<dbReference type="EMBL" id="BGPR01000676">
    <property type="protein sequence ID" value="GBM31121.1"/>
    <property type="molecule type" value="Genomic_DNA"/>
</dbReference>
<keyword evidence="2" id="KW-1185">Reference proteome</keyword>
<sequence length="93" mass="10519">MSRRFGWLFFVISSSYPRTNPSKKNFHISSMQKAEATPANSVSVNSVNGTRKRDKGAIQGCCSHVSLSYWPRYRVEAAGFLRCQETSARMSYC</sequence>
<accession>A0A4Y2EQJ7</accession>
<gene>
    <name evidence="1" type="ORF">AVEN_58918_1</name>
</gene>
<evidence type="ECO:0000313" key="2">
    <source>
        <dbReference type="Proteomes" id="UP000499080"/>
    </source>
</evidence>
<reference evidence="1 2" key="1">
    <citation type="journal article" date="2019" name="Sci. Rep.">
        <title>Orb-weaving spider Araneus ventricosus genome elucidates the spidroin gene catalogue.</title>
        <authorList>
            <person name="Kono N."/>
            <person name="Nakamura H."/>
            <person name="Ohtoshi R."/>
            <person name="Moran D.A.P."/>
            <person name="Shinohara A."/>
            <person name="Yoshida Y."/>
            <person name="Fujiwara M."/>
            <person name="Mori M."/>
            <person name="Tomita M."/>
            <person name="Arakawa K."/>
        </authorList>
    </citation>
    <scope>NUCLEOTIDE SEQUENCE [LARGE SCALE GENOMIC DNA]</scope>
</reference>
<name>A0A4Y2EQJ7_ARAVE</name>
<comment type="caution">
    <text evidence="1">The sequence shown here is derived from an EMBL/GenBank/DDBJ whole genome shotgun (WGS) entry which is preliminary data.</text>
</comment>
<organism evidence="1 2">
    <name type="scientific">Araneus ventricosus</name>
    <name type="common">Orbweaver spider</name>
    <name type="synonym">Epeira ventricosa</name>
    <dbReference type="NCBI Taxonomy" id="182803"/>
    <lineage>
        <taxon>Eukaryota</taxon>
        <taxon>Metazoa</taxon>
        <taxon>Ecdysozoa</taxon>
        <taxon>Arthropoda</taxon>
        <taxon>Chelicerata</taxon>
        <taxon>Arachnida</taxon>
        <taxon>Araneae</taxon>
        <taxon>Araneomorphae</taxon>
        <taxon>Entelegynae</taxon>
        <taxon>Araneoidea</taxon>
        <taxon>Araneidae</taxon>
        <taxon>Araneus</taxon>
    </lineage>
</organism>
<dbReference type="AlphaFoldDB" id="A0A4Y2EQJ7"/>
<protein>
    <submittedName>
        <fullName evidence="1">Uncharacterized protein</fullName>
    </submittedName>
</protein>
<dbReference type="Proteomes" id="UP000499080">
    <property type="component" value="Unassembled WGS sequence"/>
</dbReference>
<evidence type="ECO:0000313" key="1">
    <source>
        <dbReference type="EMBL" id="GBM31121.1"/>
    </source>
</evidence>
<proteinExistence type="predicted"/>